<evidence type="ECO:0000256" key="6">
    <source>
        <dbReference type="ARBA" id="ARBA00022967"/>
    </source>
</evidence>
<dbReference type="CDD" id="cd03225">
    <property type="entry name" value="ABC_cobalt_CbiO_domain1"/>
    <property type="match status" value="2"/>
</dbReference>
<evidence type="ECO:0000313" key="9">
    <source>
        <dbReference type="EMBL" id="KUG03493.1"/>
    </source>
</evidence>
<dbReference type="InterPro" id="IPR003439">
    <property type="entry name" value="ABC_transporter-like_ATP-bd"/>
</dbReference>
<evidence type="ECO:0000256" key="7">
    <source>
        <dbReference type="ARBA" id="ARBA00023136"/>
    </source>
</evidence>
<dbReference type="PANTHER" id="PTHR43553">
    <property type="entry name" value="HEAVY METAL TRANSPORTER"/>
    <property type="match status" value="1"/>
</dbReference>
<dbReference type="GO" id="GO:0042626">
    <property type="term" value="F:ATPase-coupled transmembrane transporter activity"/>
    <property type="evidence" value="ECO:0007669"/>
    <property type="project" value="TreeGrafter"/>
</dbReference>
<dbReference type="SUPFAM" id="SSF52540">
    <property type="entry name" value="P-loop containing nucleoside triphosphate hydrolases"/>
    <property type="match status" value="2"/>
</dbReference>
<dbReference type="InterPro" id="IPR017871">
    <property type="entry name" value="ABC_transporter-like_CS"/>
</dbReference>
<dbReference type="PROSITE" id="PS00211">
    <property type="entry name" value="ABC_TRANSPORTER_1"/>
    <property type="match status" value="1"/>
</dbReference>
<feature type="domain" description="ABC transporter" evidence="8">
    <location>
        <begin position="302"/>
        <end position="532"/>
    </location>
</feature>
<comment type="caution">
    <text evidence="9">The sequence shown here is derived from an EMBL/GenBank/DDBJ whole genome shotgun (WGS) entry which is preliminary data.</text>
</comment>
<dbReference type="InterPro" id="IPR003593">
    <property type="entry name" value="AAA+_ATPase"/>
</dbReference>
<dbReference type="AlphaFoldDB" id="A0A0W8E4J9"/>
<keyword evidence="7" id="KW-0472">Membrane</keyword>
<proteinExistence type="predicted"/>
<dbReference type="GO" id="GO:0005524">
    <property type="term" value="F:ATP binding"/>
    <property type="evidence" value="ECO:0007669"/>
    <property type="project" value="UniProtKB-KW"/>
</dbReference>
<dbReference type="Gene3D" id="3.40.50.300">
    <property type="entry name" value="P-loop containing nucleotide triphosphate hydrolases"/>
    <property type="match status" value="2"/>
</dbReference>
<sequence>MADIKIQDLSYYYPDTIKPALNKINLEIPEGQFVLMVGNSGSGKSTLLRTISGLAPGFYNGILQGKIFLDRSEIDQMTRHQLVQEVGIVFQNPESQLVMMSVEQEMAFGLENIGLPDKLMKRRVMEISSSLGLSPHLESCVAELSGGQKQKVALAGVLAMHPGVLLLDEPTSQLDPVAAEELLNIIRRLNEDNGITIIMIEQRLERCCHLADRILVMENGIIAADLKAGSRANGIWMQKAPISYLPPLPRLFARAGYKDLPLTVKKGRQLVHSYIPESKLNSFNSCHVKVSVSGKDQGNNLVDIHDLWFTYPNSDEVLKNVNLKIKEGDFIAVLGENGAGKTTLLKNINGLLKPSRGCVKVAGKDTKELPLEEMARSVAYLSQDPNDYLFMPSVREEIQFTIKNLELSEDGYVDEIISRFKLDAYSQCNPRDLSTGERQRVALASVLISRPRLLLLDEPTRGFDYQLKEELGNLLLEINRQGTAVMMVTHDVDFAAEYARDICLMFDGGIIEQGSKYEVLQHSTFYSPQIGKLFNNIVDDVITVDEGVKVLLELNRSIKSEIVSAL</sequence>
<evidence type="ECO:0000259" key="8">
    <source>
        <dbReference type="PROSITE" id="PS50893"/>
    </source>
</evidence>
<dbReference type="NCBIfam" id="NF010167">
    <property type="entry name" value="PRK13648.1"/>
    <property type="match status" value="2"/>
</dbReference>
<dbReference type="InterPro" id="IPR050095">
    <property type="entry name" value="ECF_ABC_transporter_ATP-bd"/>
</dbReference>
<dbReference type="PANTHER" id="PTHR43553:SF27">
    <property type="entry name" value="ENERGY-COUPLING FACTOR TRANSPORTER ATP-BINDING PROTEIN ECFA2"/>
    <property type="match status" value="1"/>
</dbReference>
<evidence type="ECO:0000256" key="1">
    <source>
        <dbReference type="ARBA" id="ARBA00004202"/>
    </source>
</evidence>
<comment type="subcellular location">
    <subcellularLocation>
        <location evidence="1">Cell membrane</location>
        <topology evidence="1">Peripheral membrane protein</topology>
    </subcellularLocation>
</comment>
<dbReference type="SMART" id="SM00382">
    <property type="entry name" value="AAA"/>
    <property type="match status" value="2"/>
</dbReference>
<dbReference type="GO" id="GO:0043190">
    <property type="term" value="C:ATP-binding cassette (ABC) transporter complex"/>
    <property type="evidence" value="ECO:0007669"/>
    <property type="project" value="TreeGrafter"/>
</dbReference>
<evidence type="ECO:0000256" key="3">
    <source>
        <dbReference type="ARBA" id="ARBA00022475"/>
    </source>
</evidence>
<name>A0A0W8E4J9_9ZZZZ</name>
<evidence type="ECO:0000256" key="5">
    <source>
        <dbReference type="ARBA" id="ARBA00022840"/>
    </source>
</evidence>
<keyword evidence="2" id="KW-0813">Transport</keyword>
<dbReference type="EMBL" id="LNQE01001879">
    <property type="protein sequence ID" value="KUG03493.1"/>
    <property type="molecule type" value="Genomic_DNA"/>
</dbReference>
<keyword evidence="6" id="KW-1278">Translocase</keyword>
<feature type="domain" description="ABC transporter" evidence="8">
    <location>
        <begin position="4"/>
        <end position="244"/>
    </location>
</feature>
<dbReference type="PROSITE" id="PS50893">
    <property type="entry name" value="ABC_TRANSPORTER_2"/>
    <property type="match status" value="2"/>
</dbReference>
<dbReference type="Pfam" id="PF00005">
    <property type="entry name" value="ABC_tran"/>
    <property type="match status" value="2"/>
</dbReference>
<gene>
    <name evidence="9" type="ORF">ASZ90_019129</name>
</gene>
<protein>
    <submittedName>
        <fullName evidence="9">Duplicated atpase component cbru of energizing module of putative cobalamin ecf transporter</fullName>
    </submittedName>
</protein>
<accession>A0A0W8E4J9</accession>
<keyword evidence="4" id="KW-0547">Nucleotide-binding</keyword>
<evidence type="ECO:0000256" key="4">
    <source>
        <dbReference type="ARBA" id="ARBA00022741"/>
    </source>
</evidence>
<evidence type="ECO:0000256" key="2">
    <source>
        <dbReference type="ARBA" id="ARBA00022448"/>
    </source>
</evidence>
<organism evidence="9">
    <name type="scientific">hydrocarbon metagenome</name>
    <dbReference type="NCBI Taxonomy" id="938273"/>
    <lineage>
        <taxon>unclassified sequences</taxon>
        <taxon>metagenomes</taxon>
        <taxon>ecological metagenomes</taxon>
    </lineage>
</organism>
<keyword evidence="3" id="KW-1003">Cell membrane</keyword>
<reference evidence="9" key="1">
    <citation type="journal article" date="2015" name="Proc. Natl. Acad. Sci. U.S.A.">
        <title>Networks of energetic and metabolic interactions define dynamics in microbial communities.</title>
        <authorList>
            <person name="Embree M."/>
            <person name="Liu J.K."/>
            <person name="Al-Bassam M.M."/>
            <person name="Zengler K."/>
        </authorList>
    </citation>
    <scope>NUCLEOTIDE SEQUENCE</scope>
</reference>
<dbReference type="InterPro" id="IPR027417">
    <property type="entry name" value="P-loop_NTPase"/>
</dbReference>
<dbReference type="InterPro" id="IPR015856">
    <property type="entry name" value="ABC_transpr_CbiO/EcfA_su"/>
</dbReference>
<dbReference type="GO" id="GO:0016887">
    <property type="term" value="F:ATP hydrolysis activity"/>
    <property type="evidence" value="ECO:0007669"/>
    <property type="project" value="InterPro"/>
</dbReference>
<keyword evidence="5" id="KW-0067">ATP-binding</keyword>